<dbReference type="InterPro" id="IPR019734">
    <property type="entry name" value="TPR_rpt"/>
</dbReference>
<dbReference type="Proteomes" id="UP000652761">
    <property type="component" value="Unassembled WGS sequence"/>
</dbReference>
<gene>
    <name evidence="2" type="ORF">Taro_041661</name>
</gene>
<feature type="compositionally biased region" description="Polar residues" evidence="1">
    <location>
        <begin position="246"/>
        <end position="260"/>
    </location>
</feature>
<proteinExistence type="predicted"/>
<reference evidence="2" key="1">
    <citation type="submission" date="2017-07" db="EMBL/GenBank/DDBJ databases">
        <title>Taro Niue Genome Assembly and Annotation.</title>
        <authorList>
            <person name="Atibalentja N."/>
            <person name="Keating K."/>
            <person name="Fields C.J."/>
        </authorList>
    </citation>
    <scope>NUCLEOTIDE SEQUENCE</scope>
    <source>
        <strain evidence="2">Niue_2</strain>
        <tissue evidence="2">Leaf</tissue>
    </source>
</reference>
<dbReference type="EMBL" id="NMUH01004210">
    <property type="protein sequence ID" value="MQM08802.1"/>
    <property type="molecule type" value="Genomic_DNA"/>
</dbReference>
<sequence length="496" mass="51030">MYSYNGGKSQSGGAPSSSAASLRNYEFDFGLGAGFSGNQGASRPLRDQKNPSATPPTKPSPPGPPFSAASAPNRASWTHQPSPAAAAAAGLPGPRSSLNNPTSMVGDIYGKSWFSTAPSSSGVGIPKSDPNLFGDLVGSAFGQAKSGGGSNVPLKAAPPRNAFFMGNLSDSLPKTTAGASNQGRPNSRGSANDLGSYYPSSVASNVGSTTGNSLGGQPMRSSGGGASARKDPFGSLLDFGRKKSTDPSPTANPNFNTNSSSAGDYSFGAFQDADNRKTASKAAKLDDFGMPPVQDLPEQKTPTAQPKVGVDPLDVLFSSTASFGAGAAAPAQGHGSQSFEADDWNFVADFGDHDSGGTTTDLEGLPPPPAGVTPSMAMNKGLENQKQGQFADAIKWLSWAVILLEKSGGASTVTEVLACRASCYKEVGEYKKAVADCSKVLEHDSTNVTALLQRALLYESTEKYKLGAEDLRAVLKIDPGNRLAKSTIHRLTQMAG</sequence>
<feature type="compositionally biased region" description="Pro residues" evidence="1">
    <location>
        <begin position="53"/>
        <end position="65"/>
    </location>
</feature>
<accession>A0A843WEY0</accession>
<feature type="compositionally biased region" description="Polar residues" evidence="1">
    <location>
        <begin position="168"/>
        <end position="190"/>
    </location>
</feature>
<protein>
    <submittedName>
        <fullName evidence="2">Uncharacterized protein</fullName>
    </submittedName>
</protein>
<evidence type="ECO:0000313" key="3">
    <source>
        <dbReference type="Proteomes" id="UP000652761"/>
    </source>
</evidence>
<dbReference type="InterPro" id="IPR011990">
    <property type="entry name" value="TPR-like_helical_dom_sf"/>
</dbReference>
<dbReference type="PANTHER" id="PTHR47697:SF1">
    <property type="entry name" value="OS03G0340700 PROTEIN"/>
    <property type="match status" value="1"/>
</dbReference>
<organism evidence="2 3">
    <name type="scientific">Colocasia esculenta</name>
    <name type="common">Wild taro</name>
    <name type="synonym">Arum esculentum</name>
    <dbReference type="NCBI Taxonomy" id="4460"/>
    <lineage>
        <taxon>Eukaryota</taxon>
        <taxon>Viridiplantae</taxon>
        <taxon>Streptophyta</taxon>
        <taxon>Embryophyta</taxon>
        <taxon>Tracheophyta</taxon>
        <taxon>Spermatophyta</taxon>
        <taxon>Magnoliopsida</taxon>
        <taxon>Liliopsida</taxon>
        <taxon>Araceae</taxon>
        <taxon>Aroideae</taxon>
        <taxon>Colocasieae</taxon>
        <taxon>Colocasia</taxon>
    </lineage>
</organism>
<feature type="region of interest" description="Disordered" evidence="1">
    <location>
        <begin position="278"/>
        <end position="307"/>
    </location>
</feature>
<evidence type="ECO:0000313" key="2">
    <source>
        <dbReference type="EMBL" id="MQM08802.1"/>
    </source>
</evidence>
<comment type="caution">
    <text evidence="2">The sequence shown here is derived from an EMBL/GenBank/DDBJ whole genome shotgun (WGS) entry which is preliminary data.</text>
</comment>
<feature type="compositionally biased region" description="Basic and acidic residues" evidence="1">
    <location>
        <begin position="278"/>
        <end position="287"/>
    </location>
</feature>
<keyword evidence="3" id="KW-1185">Reference proteome</keyword>
<dbReference type="OrthoDB" id="1872379at2759"/>
<dbReference type="SMART" id="SM00028">
    <property type="entry name" value="TPR"/>
    <property type="match status" value="3"/>
</dbReference>
<dbReference type="Pfam" id="PF13181">
    <property type="entry name" value="TPR_8"/>
    <property type="match status" value="1"/>
</dbReference>
<feature type="region of interest" description="Disordered" evidence="1">
    <location>
        <begin position="165"/>
        <end position="260"/>
    </location>
</feature>
<evidence type="ECO:0000256" key="1">
    <source>
        <dbReference type="SAM" id="MobiDB-lite"/>
    </source>
</evidence>
<feature type="compositionally biased region" description="Polar residues" evidence="1">
    <location>
        <begin position="198"/>
        <end position="212"/>
    </location>
</feature>
<dbReference type="Gene3D" id="1.25.40.10">
    <property type="entry name" value="Tetratricopeptide repeat domain"/>
    <property type="match status" value="1"/>
</dbReference>
<dbReference type="SUPFAM" id="SSF48452">
    <property type="entry name" value="TPR-like"/>
    <property type="match status" value="1"/>
</dbReference>
<name>A0A843WEY0_COLES</name>
<feature type="region of interest" description="Disordered" evidence="1">
    <location>
        <begin position="36"/>
        <end position="103"/>
    </location>
</feature>
<dbReference type="PANTHER" id="PTHR47697">
    <property type="entry name" value="OS03G0340700 PROTEIN"/>
    <property type="match status" value="1"/>
</dbReference>
<dbReference type="AlphaFoldDB" id="A0A843WEY0"/>